<dbReference type="EMBL" id="OY660870">
    <property type="protein sequence ID" value="CAJ1059655.1"/>
    <property type="molecule type" value="Genomic_DNA"/>
</dbReference>
<dbReference type="AlphaFoldDB" id="A0AAV1FFF7"/>
<evidence type="ECO:0000313" key="2">
    <source>
        <dbReference type="Proteomes" id="UP001178508"/>
    </source>
</evidence>
<dbReference type="Proteomes" id="UP001178508">
    <property type="component" value="Chromosome 7"/>
</dbReference>
<reference evidence="1" key="1">
    <citation type="submission" date="2023-08" db="EMBL/GenBank/DDBJ databases">
        <authorList>
            <person name="Alioto T."/>
            <person name="Alioto T."/>
            <person name="Gomez Garrido J."/>
        </authorList>
    </citation>
    <scope>NUCLEOTIDE SEQUENCE</scope>
</reference>
<accession>A0AAV1FFF7</accession>
<protein>
    <submittedName>
        <fullName evidence="1">Pepsin A-like</fullName>
    </submittedName>
</protein>
<keyword evidence="2" id="KW-1185">Reference proteome</keyword>
<sequence>MRAHRMGRQWEQSSFALTFRCLRFTGRDRILKESRKNPVEIAGCTIIFTVDLSDHMLKLSFPANQ</sequence>
<organism evidence="1 2">
    <name type="scientific">Xyrichtys novacula</name>
    <name type="common">Pearly razorfish</name>
    <name type="synonym">Hemipteronotus novacula</name>
    <dbReference type="NCBI Taxonomy" id="13765"/>
    <lineage>
        <taxon>Eukaryota</taxon>
        <taxon>Metazoa</taxon>
        <taxon>Chordata</taxon>
        <taxon>Craniata</taxon>
        <taxon>Vertebrata</taxon>
        <taxon>Euteleostomi</taxon>
        <taxon>Actinopterygii</taxon>
        <taxon>Neopterygii</taxon>
        <taxon>Teleostei</taxon>
        <taxon>Neoteleostei</taxon>
        <taxon>Acanthomorphata</taxon>
        <taxon>Eupercaria</taxon>
        <taxon>Labriformes</taxon>
        <taxon>Labridae</taxon>
        <taxon>Xyrichtys</taxon>
    </lineage>
</organism>
<evidence type="ECO:0000313" key="1">
    <source>
        <dbReference type="EMBL" id="CAJ1059655.1"/>
    </source>
</evidence>
<proteinExistence type="predicted"/>
<gene>
    <name evidence="1" type="ORF">XNOV1_A026663</name>
</gene>
<name>A0AAV1FFF7_XYRNO</name>